<evidence type="ECO:0000313" key="3">
    <source>
        <dbReference type="Proteomes" id="UP000053232"/>
    </source>
</evidence>
<organism evidence="2 3">
    <name type="scientific">Oxytricha trifallax</name>
    <dbReference type="NCBI Taxonomy" id="1172189"/>
    <lineage>
        <taxon>Eukaryota</taxon>
        <taxon>Sar</taxon>
        <taxon>Alveolata</taxon>
        <taxon>Ciliophora</taxon>
        <taxon>Intramacronucleata</taxon>
        <taxon>Spirotrichea</taxon>
        <taxon>Stichotrichia</taxon>
        <taxon>Sporadotrichida</taxon>
        <taxon>Oxytrichidae</taxon>
        <taxon>Oxytrichinae</taxon>
        <taxon>Oxytricha</taxon>
    </lineage>
</organism>
<name>A0A073HZZ7_9SPIT</name>
<dbReference type="AlphaFoldDB" id="A0A073HZZ7"/>
<gene>
    <name evidence="2" type="ORF">OXYTRIMIC_450</name>
</gene>
<dbReference type="Proteomes" id="UP000053232">
    <property type="component" value="Unassembled WGS sequence"/>
</dbReference>
<feature type="region of interest" description="Disordered" evidence="1">
    <location>
        <begin position="71"/>
        <end position="113"/>
    </location>
</feature>
<evidence type="ECO:0000256" key="1">
    <source>
        <dbReference type="SAM" id="MobiDB-lite"/>
    </source>
</evidence>
<evidence type="ECO:0000313" key="2">
    <source>
        <dbReference type="EMBL" id="KEJ82806.1"/>
    </source>
</evidence>
<keyword evidence="3" id="KW-1185">Reference proteome</keyword>
<accession>A0A073HZZ7</accession>
<dbReference type="EMBL" id="ARYC01003908">
    <property type="protein sequence ID" value="KEJ82806.1"/>
    <property type="molecule type" value="Genomic_DNA"/>
</dbReference>
<proteinExistence type="predicted"/>
<feature type="compositionally biased region" description="Basic and acidic residues" evidence="1">
    <location>
        <begin position="88"/>
        <end position="113"/>
    </location>
</feature>
<reference evidence="3" key="1">
    <citation type="journal article" date="2014" name="Cell">
        <title>The Architecture of a Scrambled Genome Reveals Massive Levels of Genomic Rearrangement during Development.</title>
        <authorList>
            <person name="Chen X."/>
            <person name="Bracht J.R."/>
            <person name="Goldman A.D."/>
            <person name="Dolzhenko E."/>
            <person name="Clay D.M."/>
            <person name="Swart E.C."/>
            <person name="Perlman D.H."/>
            <person name="Doak T.G."/>
            <person name="Stuart A."/>
            <person name="Amemiya C.T."/>
            <person name="Sebra R.P."/>
            <person name="Landweber L.F."/>
        </authorList>
    </citation>
    <scope>NUCLEOTIDE SEQUENCE [LARGE SCALE GENOMIC DNA]</scope>
    <source>
        <strain evidence="3">JRB310</strain>
    </source>
</reference>
<comment type="caution">
    <text evidence="2">The sequence shown here is derived from an EMBL/GenBank/DDBJ whole genome shotgun (WGS) entry which is preliminary data.</text>
</comment>
<protein>
    <submittedName>
        <fullName evidence="2">Uncharacterized protein</fullName>
    </submittedName>
</protein>
<sequence>MLTLFNFYIDNCDELVLRRAPQISYEKDDLEYEGKFSKFIGEVSEVENYMFNSRQHLYDIVNDDEQKRNIKIKDEGMKGNAKIRSKGKKEGKERSDNKENRINQEKNVLDKSRNRNKYYTLNMRYC</sequence>